<comment type="caution">
    <text evidence="7">The sequence shown here is derived from an EMBL/GenBank/DDBJ whole genome shotgun (WGS) entry which is preliminary data.</text>
</comment>
<evidence type="ECO:0000259" key="6">
    <source>
        <dbReference type="Pfam" id="PF10551"/>
    </source>
</evidence>
<evidence type="ECO:0000256" key="4">
    <source>
        <dbReference type="SAM" id="Phobius"/>
    </source>
</evidence>
<name>A0AAE1CKW4_9GAST</name>
<dbReference type="EMBL" id="JAWDGP010007748">
    <property type="protein sequence ID" value="KAK3706253.1"/>
    <property type="molecule type" value="Genomic_DNA"/>
</dbReference>
<evidence type="ECO:0000256" key="1">
    <source>
        <dbReference type="ARBA" id="ARBA00022723"/>
    </source>
</evidence>
<accession>A0AAE1CKW4</accession>
<keyword evidence="2" id="KW-0863">Zinc-finger</keyword>
<keyword evidence="3" id="KW-0862">Zinc</keyword>
<feature type="transmembrane region" description="Helical" evidence="4">
    <location>
        <begin position="512"/>
        <end position="532"/>
    </location>
</feature>
<dbReference type="InterPro" id="IPR018289">
    <property type="entry name" value="MULE_transposase_dom"/>
</dbReference>
<dbReference type="AlphaFoldDB" id="A0AAE1CKW4"/>
<feature type="domain" description="MULE transposase" evidence="6">
    <location>
        <begin position="176"/>
        <end position="269"/>
    </location>
</feature>
<evidence type="ECO:0000259" key="5">
    <source>
        <dbReference type="Pfam" id="PF04500"/>
    </source>
</evidence>
<dbReference type="InterPro" id="IPR007588">
    <property type="entry name" value="Znf_FLYWCH"/>
</dbReference>
<evidence type="ECO:0000256" key="2">
    <source>
        <dbReference type="ARBA" id="ARBA00022771"/>
    </source>
</evidence>
<evidence type="ECO:0008006" key="9">
    <source>
        <dbReference type="Google" id="ProtNLM"/>
    </source>
</evidence>
<dbReference type="Pfam" id="PF10551">
    <property type="entry name" value="MULE"/>
    <property type="match status" value="1"/>
</dbReference>
<keyword evidence="4" id="KW-0472">Membrane</keyword>
<keyword evidence="4" id="KW-0812">Transmembrane</keyword>
<dbReference type="GO" id="GO:0008270">
    <property type="term" value="F:zinc ion binding"/>
    <property type="evidence" value="ECO:0007669"/>
    <property type="project" value="UniProtKB-KW"/>
</dbReference>
<dbReference type="Pfam" id="PF04500">
    <property type="entry name" value="FLYWCH"/>
    <property type="match status" value="1"/>
</dbReference>
<gene>
    <name evidence="7" type="ORF">RRG08_056470</name>
</gene>
<organism evidence="7 8">
    <name type="scientific">Elysia crispata</name>
    <name type="common">lettuce slug</name>
    <dbReference type="NCBI Taxonomy" id="231223"/>
    <lineage>
        <taxon>Eukaryota</taxon>
        <taxon>Metazoa</taxon>
        <taxon>Spiralia</taxon>
        <taxon>Lophotrochozoa</taxon>
        <taxon>Mollusca</taxon>
        <taxon>Gastropoda</taxon>
        <taxon>Heterobranchia</taxon>
        <taxon>Euthyneura</taxon>
        <taxon>Panpulmonata</taxon>
        <taxon>Sacoglossa</taxon>
        <taxon>Placobranchoidea</taxon>
        <taxon>Plakobranchidae</taxon>
        <taxon>Elysia</taxon>
    </lineage>
</organism>
<feature type="domain" description="FLYWCH-type" evidence="5">
    <location>
        <begin position="4"/>
        <end position="61"/>
    </location>
</feature>
<evidence type="ECO:0000313" key="7">
    <source>
        <dbReference type="EMBL" id="KAK3706253.1"/>
    </source>
</evidence>
<proteinExistence type="predicted"/>
<keyword evidence="1" id="KW-0479">Metal-binding</keyword>
<evidence type="ECO:0000313" key="8">
    <source>
        <dbReference type="Proteomes" id="UP001283361"/>
    </source>
</evidence>
<reference evidence="7" key="1">
    <citation type="journal article" date="2023" name="G3 (Bethesda)">
        <title>A reference genome for the long-term kleptoplast-retaining sea slug Elysia crispata morphotype clarki.</title>
        <authorList>
            <person name="Eastman K.E."/>
            <person name="Pendleton A.L."/>
            <person name="Shaikh M.A."/>
            <person name="Suttiyut T."/>
            <person name="Ogas R."/>
            <person name="Tomko P."/>
            <person name="Gavelis G."/>
            <person name="Widhalm J.R."/>
            <person name="Wisecaver J.H."/>
        </authorList>
    </citation>
    <scope>NUCLEOTIDE SEQUENCE</scope>
    <source>
        <strain evidence="7">ECLA1</strain>
    </source>
</reference>
<protein>
    <recommendedName>
        <fullName evidence="9">MULE transposase domain-containing protein</fullName>
    </recommendedName>
</protein>
<sequence length="886" mass="100442">MEKYTTSTGHTGIILQGYRFRIDRAGKSVSSWRCVKSSCKARCQTDFDISTVLKQTNEHNHEPESEAFIARHEARQACKRKATELMNEKPSKIACAEALSSHHLDYNAVKQFREAVYKACLKIRPPLPKNIQETFQALNQHNTFSKHVWKNDAENNIVMLTSEECLNFLSSVTDIYADGTFKYCARYFYQLYTIHGLQDGMYVPCVYFLLPAKTTDTYRVMFQYLVDACPALLSSSINLHLDLEIAAHRAAKSIFPSCTIIACHFHVSQAWYRKIQPLNLTKEYKDSSSSIGSWLKLFFGLPALPPSAVGDCLADILFPRIPDDPRAPLFSDYIVSTYIDEFSEFPPAIWASDNIKGRTTNACESFHFNFSKYLNCPHPNIFVFIEAVDEEMKKSTLKIRAVRNRSCGKTKVAEAIKQKEACVRDFKMGTITMEQFIHVIGKKMLPTVLERITKVHPVVLVDGRTLSDQEVRSLLERVAYKFSNFIKFPLYTGQVEVQFSFFTEKEEFSDSWIAAPLIAGVLLLVLVVAVLVRLAKRYRSMCPYIYRVNRAKRRASINSAFHDNETFEYQMEEQEEKGKAVDGGDKTSAKSLTNPLYDNGVCRDAVTINDIKAPSGGYDTSSCCSDDIQPDGQPSNTEGGNTLAHRNIQQAEVTVKHLGWAGNVAAHSALDCVDSTMTLRPPCSKTTKALPTGHQDTRTNETLKEAVSEETDDGDMTGINTHKYETVDCSGFALNERDRCSEHDSEDLNKSGVTNKAMDTVGLRQEIQNLKESSNVELRTKAKMNECDIGNQEMSQNLVVRQTVIQMEPIIKQVLRQEKRSVEIRQQMKRPAETKQEVAKIRTKTPCLSKFDRQRHAAEEDQYDRFKNLRYIDEPGANDQVRCRSN</sequence>
<dbReference type="Gene3D" id="2.20.25.240">
    <property type="match status" value="1"/>
</dbReference>
<keyword evidence="4" id="KW-1133">Transmembrane helix</keyword>
<dbReference type="Proteomes" id="UP001283361">
    <property type="component" value="Unassembled WGS sequence"/>
</dbReference>
<evidence type="ECO:0000256" key="3">
    <source>
        <dbReference type="ARBA" id="ARBA00022833"/>
    </source>
</evidence>
<keyword evidence="8" id="KW-1185">Reference proteome</keyword>